<organism evidence="7 8">
    <name type="scientific">Lithohypha guttulata</name>
    <dbReference type="NCBI Taxonomy" id="1690604"/>
    <lineage>
        <taxon>Eukaryota</taxon>
        <taxon>Fungi</taxon>
        <taxon>Dikarya</taxon>
        <taxon>Ascomycota</taxon>
        <taxon>Pezizomycotina</taxon>
        <taxon>Eurotiomycetes</taxon>
        <taxon>Chaetothyriomycetidae</taxon>
        <taxon>Chaetothyriales</taxon>
        <taxon>Trichomeriaceae</taxon>
        <taxon>Lithohypha</taxon>
    </lineage>
</organism>
<evidence type="ECO:0000313" key="8">
    <source>
        <dbReference type="Proteomes" id="UP001345013"/>
    </source>
</evidence>
<evidence type="ECO:0000313" key="7">
    <source>
        <dbReference type="EMBL" id="KAK5092485.1"/>
    </source>
</evidence>
<comment type="caution">
    <text evidence="7">The sequence shown here is derived from an EMBL/GenBank/DDBJ whole genome shotgun (WGS) entry which is preliminary data.</text>
</comment>
<keyword evidence="6" id="KW-0472">Membrane</keyword>
<feature type="compositionally biased region" description="Polar residues" evidence="5">
    <location>
        <begin position="443"/>
        <end position="452"/>
    </location>
</feature>
<keyword evidence="3" id="KW-0479">Metal-binding</keyword>
<dbReference type="CDD" id="cd11060">
    <property type="entry name" value="CYP57A1-like"/>
    <property type="match status" value="1"/>
</dbReference>
<evidence type="ECO:0000256" key="2">
    <source>
        <dbReference type="ARBA" id="ARBA00010617"/>
    </source>
</evidence>
<feature type="region of interest" description="Disordered" evidence="5">
    <location>
        <begin position="422"/>
        <end position="452"/>
    </location>
</feature>
<evidence type="ECO:0000256" key="6">
    <source>
        <dbReference type="SAM" id="Phobius"/>
    </source>
</evidence>
<protein>
    <recommendedName>
        <fullName evidence="9">Cytochrome P450</fullName>
    </recommendedName>
</protein>
<reference evidence="7 8" key="1">
    <citation type="submission" date="2023-08" db="EMBL/GenBank/DDBJ databases">
        <title>Black Yeasts Isolated from many extreme environments.</title>
        <authorList>
            <person name="Coleine C."/>
            <person name="Stajich J.E."/>
            <person name="Selbmann L."/>
        </authorList>
    </citation>
    <scope>NUCLEOTIDE SEQUENCE [LARGE SCALE GENOMIC DNA]</scope>
    <source>
        <strain evidence="7 8">CCFEE 5885</strain>
    </source>
</reference>
<evidence type="ECO:0000256" key="4">
    <source>
        <dbReference type="ARBA" id="ARBA00023004"/>
    </source>
</evidence>
<name>A0ABR0KBP3_9EURO</name>
<dbReference type="EMBL" id="JAVRRG010000057">
    <property type="protein sequence ID" value="KAK5092485.1"/>
    <property type="molecule type" value="Genomic_DNA"/>
</dbReference>
<dbReference type="Pfam" id="PF00067">
    <property type="entry name" value="p450"/>
    <property type="match status" value="1"/>
</dbReference>
<dbReference type="SUPFAM" id="SSF48264">
    <property type="entry name" value="Cytochrome P450"/>
    <property type="match status" value="1"/>
</dbReference>
<evidence type="ECO:0008006" key="9">
    <source>
        <dbReference type="Google" id="ProtNLM"/>
    </source>
</evidence>
<keyword evidence="8" id="KW-1185">Reference proteome</keyword>
<dbReference type="PANTHER" id="PTHR24305:SF168">
    <property type="entry name" value="P450, PUTATIVE (EUROFUNG)-RELATED"/>
    <property type="match status" value="1"/>
</dbReference>
<proteinExistence type="inferred from homology"/>
<dbReference type="Gene3D" id="1.10.630.10">
    <property type="entry name" value="Cytochrome P450"/>
    <property type="match status" value="1"/>
</dbReference>
<dbReference type="InterPro" id="IPR001128">
    <property type="entry name" value="Cyt_P450"/>
</dbReference>
<evidence type="ECO:0000256" key="1">
    <source>
        <dbReference type="ARBA" id="ARBA00001971"/>
    </source>
</evidence>
<keyword evidence="6" id="KW-1133">Transmembrane helix</keyword>
<accession>A0ABR0KBP3</accession>
<dbReference type="InterPro" id="IPR002403">
    <property type="entry name" value="Cyt_P450_E_grp-IV"/>
</dbReference>
<keyword evidence="4" id="KW-0408">Iron</keyword>
<dbReference type="PANTHER" id="PTHR24305">
    <property type="entry name" value="CYTOCHROME P450"/>
    <property type="match status" value="1"/>
</dbReference>
<feature type="transmembrane region" description="Helical" evidence="6">
    <location>
        <begin position="6"/>
        <end position="29"/>
    </location>
</feature>
<evidence type="ECO:0000256" key="3">
    <source>
        <dbReference type="ARBA" id="ARBA00022723"/>
    </source>
</evidence>
<comment type="similarity">
    <text evidence="2">Belongs to the cytochrome P450 family.</text>
</comment>
<gene>
    <name evidence="7" type="ORF">LTR24_005188</name>
</gene>
<evidence type="ECO:0000256" key="5">
    <source>
        <dbReference type="SAM" id="MobiDB-lite"/>
    </source>
</evidence>
<dbReference type="PRINTS" id="PR00385">
    <property type="entry name" value="P450"/>
</dbReference>
<keyword evidence="6" id="KW-0812">Transmembrane</keyword>
<comment type="cofactor">
    <cofactor evidence="1">
        <name>heme</name>
        <dbReference type="ChEBI" id="CHEBI:30413"/>
    </cofactor>
</comment>
<sequence length="528" mass="58498">MELGIPFSSLVLPLSVIALLVCVGVRGYLNYHKAPQFPGPFLAKISSVWLLIHTFSGKLNQHNAAILEKYGSPVRIAPDKILTNDPIILRHMSTPRSNFRRGTFYDAFSLQPPLKNVLSQKDENLHNSLRAKLIRGYSGKDLPKLESDIDSNIANLVKLIRMESAAGRSIDFSSLAQYFTLDVLTHIAFSAPIGYLTQNRDVYSYIRTVSDFLQVLELGANSSFIQSILDSPFMAPMRPKPTDKDGMGAMMGMAKRAVSERYGSDPKVEQDMLGSFVKYGLTQQEAESEAMVQVLGGSDSTATAIRMIILHVATSPAVYVRVQKELDENDALFNGSLISSTNSRKLPYLQACIKEGLRIWPPLQALNSKLSPPGGETVNGVHLPGGIEVCHNAYTTQRRKEIYGPDADFFRPERWLEAAAEADQLNGEGEGGETGDTEERPAMTQTKSSQSRLARMESTLELIFGSGRFGCLGRHIALIELDKVIPTLLKDFDWSVVEPQKGFQSQCFGVFIQRGLWLRATHRGERKV</sequence>
<dbReference type="InterPro" id="IPR036396">
    <property type="entry name" value="Cyt_P450_sf"/>
</dbReference>
<dbReference type="InterPro" id="IPR050121">
    <property type="entry name" value="Cytochrome_P450_monoxygenase"/>
</dbReference>
<dbReference type="Proteomes" id="UP001345013">
    <property type="component" value="Unassembled WGS sequence"/>
</dbReference>
<dbReference type="PRINTS" id="PR00465">
    <property type="entry name" value="EP450IV"/>
</dbReference>